<evidence type="ECO:0000256" key="1">
    <source>
        <dbReference type="ARBA" id="ARBA00022801"/>
    </source>
</evidence>
<feature type="region of interest" description="Disordered" evidence="2">
    <location>
        <begin position="1"/>
        <end position="29"/>
    </location>
</feature>
<sequence>MIPSTTIQDGNGPSGAAPARVNARRSGGRGRGAARGAVALVLLALGAQPVAARLSAEELGQPVSIEDPAGPVGLMTLPPAPAATGTMPAVLLVHDTLGPDQRSLPYVEQLAAAGLLVLEIAPEPDEPDAEVVRRGVAALRAHPGVDPARIGLLGFGGGARAAMLATVDQDAFAARALLYPGCAGLLRDLPAAPSRGGLLLLHGAEDPANAEADCVALAQRLAGGAPTRRVMFRGASYAWDFPSAEPLAPWLYPAPGDAGRVRIRPWPALTALSATEVASFFAFALSWGGL</sequence>
<dbReference type="InterPro" id="IPR050261">
    <property type="entry name" value="FrsA_esterase"/>
</dbReference>
<keyword evidence="4" id="KW-1185">Reference proteome</keyword>
<gene>
    <name evidence="3" type="ORF">Rmf_30400</name>
</gene>
<dbReference type="Proteomes" id="UP000831327">
    <property type="component" value="Chromosome"/>
</dbReference>
<evidence type="ECO:0000313" key="4">
    <source>
        <dbReference type="Proteomes" id="UP000831327"/>
    </source>
</evidence>
<evidence type="ECO:0000256" key="2">
    <source>
        <dbReference type="SAM" id="MobiDB-lite"/>
    </source>
</evidence>
<name>A0ABN6P386_9PROT</name>
<evidence type="ECO:0000313" key="3">
    <source>
        <dbReference type="EMBL" id="BDG73111.1"/>
    </source>
</evidence>
<dbReference type="PANTHER" id="PTHR22946:SF9">
    <property type="entry name" value="POLYKETIDE TRANSFERASE AF380"/>
    <property type="match status" value="1"/>
</dbReference>
<dbReference type="InterPro" id="IPR029058">
    <property type="entry name" value="AB_hydrolase_fold"/>
</dbReference>
<feature type="compositionally biased region" description="Polar residues" evidence="2">
    <location>
        <begin position="1"/>
        <end position="11"/>
    </location>
</feature>
<dbReference type="SUPFAM" id="SSF53474">
    <property type="entry name" value="alpha/beta-Hydrolases"/>
    <property type="match status" value="1"/>
</dbReference>
<organism evidence="3 4">
    <name type="scientific">Roseomonas fluvialis</name>
    <dbReference type="NCBI Taxonomy" id="1750527"/>
    <lineage>
        <taxon>Bacteria</taxon>
        <taxon>Pseudomonadati</taxon>
        <taxon>Pseudomonadota</taxon>
        <taxon>Alphaproteobacteria</taxon>
        <taxon>Acetobacterales</taxon>
        <taxon>Roseomonadaceae</taxon>
        <taxon>Roseomonas</taxon>
    </lineage>
</organism>
<evidence type="ECO:0008006" key="5">
    <source>
        <dbReference type="Google" id="ProtNLM"/>
    </source>
</evidence>
<protein>
    <recommendedName>
        <fullName evidence="5">Dienelactone hydrolase family protein</fullName>
    </recommendedName>
</protein>
<dbReference type="EMBL" id="AP025637">
    <property type="protein sequence ID" value="BDG73111.1"/>
    <property type="molecule type" value="Genomic_DNA"/>
</dbReference>
<accession>A0ABN6P386</accession>
<reference evidence="3 4" key="1">
    <citation type="journal article" date="2016" name="Microbes Environ.">
        <title>Phylogenetically diverse aerobic anoxygenic phototrophic bacteria isolated from epilithic biofilms in Tama river, Japan.</title>
        <authorList>
            <person name="Hirose S."/>
            <person name="Matsuura K."/>
            <person name="Haruta S."/>
        </authorList>
    </citation>
    <scope>NUCLEOTIDE SEQUENCE [LARGE SCALE GENOMIC DNA]</scope>
    <source>
        <strain evidence="3 4">S08</strain>
    </source>
</reference>
<keyword evidence="1" id="KW-0378">Hydrolase</keyword>
<dbReference type="PANTHER" id="PTHR22946">
    <property type="entry name" value="DIENELACTONE HYDROLASE DOMAIN-CONTAINING PROTEIN-RELATED"/>
    <property type="match status" value="1"/>
</dbReference>
<dbReference type="Gene3D" id="3.40.50.1820">
    <property type="entry name" value="alpha/beta hydrolase"/>
    <property type="match status" value="1"/>
</dbReference>
<proteinExistence type="predicted"/>